<evidence type="ECO:0000256" key="2">
    <source>
        <dbReference type="SAM" id="Phobius"/>
    </source>
</evidence>
<dbReference type="GO" id="GO:0008146">
    <property type="term" value="F:sulfotransferase activity"/>
    <property type="evidence" value="ECO:0007669"/>
    <property type="project" value="InterPro"/>
</dbReference>
<dbReference type="InterPro" id="IPR027417">
    <property type="entry name" value="P-loop_NTPase"/>
</dbReference>
<evidence type="ECO:0000313" key="3">
    <source>
        <dbReference type="EMBL" id="CAE0436801.1"/>
    </source>
</evidence>
<proteinExistence type="predicted"/>
<name>A0A7S3LNE0_9STRA</name>
<keyword evidence="2" id="KW-1133">Transmembrane helix</keyword>
<feature type="transmembrane region" description="Helical" evidence="2">
    <location>
        <begin position="73"/>
        <end position="89"/>
    </location>
</feature>
<dbReference type="GO" id="GO:0016020">
    <property type="term" value="C:membrane"/>
    <property type="evidence" value="ECO:0007669"/>
    <property type="project" value="InterPro"/>
</dbReference>
<feature type="region of interest" description="Disordered" evidence="1">
    <location>
        <begin position="434"/>
        <end position="484"/>
    </location>
</feature>
<feature type="compositionally biased region" description="Basic and acidic residues" evidence="1">
    <location>
        <begin position="434"/>
        <end position="455"/>
    </location>
</feature>
<feature type="compositionally biased region" description="Basic and acidic residues" evidence="1">
    <location>
        <begin position="464"/>
        <end position="484"/>
    </location>
</feature>
<keyword evidence="2" id="KW-0472">Membrane</keyword>
<dbReference type="Pfam" id="PF03567">
    <property type="entry name" value="Sulfotransfer_2"/>
    <property type="match status" value="1"/>
</dbReference>
<dbReference type="SUPFAM" id="SSF52540">
    <property type="entry name" value="P-loop containing nucleoside triphosphate hydrolases"/>
    <property type="match status" value="1"/>
</dbReference>
<evidence type="ECO:0000256" key="1">
    <source>
        <dbReference type="SAM" id="MobiDB-lite"/>
    </source>
</evidence>
<protein>
    <recommendedName>
        <fullName evidence="4">Sulfotransferase domain-containing protein</fullName>
    </recommendedName>
</protein>
<sequence length="484" mass="57055">MPWLVKDEKNPEKELLFVHVPRCGGTSLVNHFNVEKKARSEENCYHWCGLVYFFYRYRLLETANFPWKSYENLISLTMFIVAWIVYFADEDWGINACEGYRWCPAPLTVSFWTTSIFFAFLNTFVMNAPVMGRNDYLRRLEMWFFGSVACEFAASYKWLHGVGSQGFMMHYTAPKLISHEFVTRERIDSAHCFAIVRNPYSRMFSIYKYNRYGNLEGFEHFVKEWYQKWKRYKKKGSTEEWDAYCHVLQMKEFTHDEDGNQIIPYIIRQEDLNELTKKGGATDKNIQVRYSNLPDIVLEALRGMPHSNSRSSKKHWSQYYNQTTMDLVYEMYRPDFKEFSYSTSIPKRENLTPKDSYRPTFCEFQASSRRIVDKSLFDLPVDLEENKEYSSVAIIGKANEELGKRKLQETEVPDEKKHVDTEKIEVVVANHEINSKAKAEEGVREPDKVETKSETNDVETSELALKESNKEATEFPKTDTKEQN</sequence>
<reference evidence="3" key="1">
    <citation type="submission" date="2021-01" db="EMBL/GenBank/DDBJ databases">
        <authorList>
            <person name="Corre E."/>
            <person name="Pelletier E."/>
            <person name="Niang G."/>
            <person name="Scheremetjew M."/>
            <person name="Finn R."/>
            <person name="Kale V."/>
            <person name="Holt S."/>
            <person name="Cochrane G."/>
            <person name="Meng A."/>
            <person name="Brown T."/>
            <person name="Cohen L."/>
        </authorList>
    </citation>
    <scope>NUCLEOTIDE SEQUENCE</scope>
    <source>
        <strain evidence="3">GSBS06</strain>
    </source>
</reference>
<feature type="transmembrane region" description="Helical" evidence="2">
    <location>
        <begin position="109"/>
        <end position="130"/>
    </location>
</feature>
<keyword evidence="2" id="KW-0812">Transmembrane</keyword>
<dbReference type="EMBL" id="HBIN01009455">
    <property type="protein sequence ID" value="CAE0436801.1"/>
    <property type="molecule type" value="Transcribed_RNA"/>
</dbReference>
<dbReference type="InterPro" id="IPR005331">
    <property type="entry name" value="Sulfotransferase"/>
</dbReference>
<organism evidence="3">
    <name type="scientific">Aplanochytrium stocchinoi</name>
    <dbReference type="NCBI Taxonomy" id="215587"/>
    <lineage>
        <taxon>Eukaryota</taxon>
        <taxon>Sar</taxon>
        <taxon>Stramenopiles</taxon>
        <taxon>Bigyra</taxon>
        <taxon>Labyrinthulomycetes</taxon>
        <taxon>Thraustochytrida</taxon>
        <taxon>Thraustochytriidae</taxon>
        <taxon>Aplanochytrium</taxon>
    </lineage>
</organism>
<feature type="transmembrane region" description="Helical" evidence="2">
    <location>
        <begin position="142"/>
        <end position="159"/>
    </location>
</feature>
<gene>
    <name evidence="3" type="ORF">ASTO00021_LOCUS7049</name>
</gene>
<evidence type="ECO:0008006" key="4">
    <source>
        <dbReference type="Google" id="ProtNLM"/>
    </source>
</evidence>
<accession>A0A7S3LNE0</accession>
<dbReference type="AlphaFoldDB" id="A0A7S3LNE0"/>